<comment type="caution">
    <text evidence="3">The sequence shown here is derived from an EMBL/GenBank/DDBJ whole genome shotgun (WGS) entry which is preliminary data.</text>
</comment>
<feature type="compositionally biased region" description="Polar residues" evidence="2">
    <location>
        <begin position="1809"/>
        <end position="1830"/>
    </location>
</feature>
<feature type="region of interest" description="Disordered" evidence="2">
    <location>
        <begin position="264"/>
        <end position="287"/>
    </location>
</feature>
<protein>
    <submittedName>
        <fullName evidence="3">Uncharacterized protein</fullName>
    </submittedName>
</protein>
<proteinExistence type="predicted"/>
<feature type="region of interest" description="Disordered" evidence="2">
    <location>
        <begin position="1012"/>
        <end position="1092"/>
    </location>
</feature>
<feature type="compositionally biased region" description="Basic and acidic residues" evidence="2">
    <location>
        <begin position="1058"/>
        <end position="1092"/>
    </location>
</feature>
<feature type="compositionally biased region" description="Polar residues" evidence="2">
    <location>
        <begin position="1109"/>
        <end position="1122"/>
    </location>
</feature>
<feature type="region of interest" description="Disordered" evidence="2">
    <location>
        <begin position="731"/>
        <end position="766"/>
    </location>
</feature>
<evidence type="ECO:0000256" key="2">
    <source>
        <dbReference type="SAM" id="MobiDB-lite"/>
    </source>
</evidence>
<dbReference type="GO" id="GO:0072318">
    <property type="term" value="P:clathrin coat disassembly"/>
    <property type="evidence" value="ECO:0007669"/>
    <property type="project" value="TreeGrafter"/>
</dbReference>
<feature type="region of interest" description="Disordered" evidence="2">
    <location>
        <begin position="301"/>
        <end position="321"/>
    </location>
</feature>
<feature type="region of interest" description="Disordered" evidence="2">
    <location>
        <begin position="789"/>
        <end position="818"/>
    </location>
</feature>
<dbReference type="PANTHER" id="PTHR23172:SF87">
    <property type="entry name" value="CHAPERONE DNAJ-DOMAIN SUPERFAMILY PROTEIN"/>
    <property type="match status" value="1"/>
</dbReference>
<accession>A0A9Q1K544</accession>
<feature type="compositionally biased region" description="Basic and acidic residues" evidence="2">
    <location>
        <begin position="1851"/>
        <end position="1875"/>
    </location>
</feature>
<dbReference type="EMBL" id="JAKOGI010000300">
    <property type="protein sequence ID" value="KAJ8437441.1"/>
    <property type="molecule type" value="Genomic_DNA"/>
</dbReference>
<feature type="compositionally biased region" description="Basic and acidic residues" evidence="2">
    <location>
        <begin position="1761"/>
        <end position="1808"/>
    </location>
</feature>
<feature type="compositionally biased region" description="Basic and acidic residues" evidence="2">
    <location>
        <begin position="791"/>
        <end position="804"/>
    </location>
</feature>
<keyword evidence="1" id="KW-0175">Coiled coil</keyword>
<dbReference type="GO" id="GO:0030276">
    <property type="term" value="F:clathrin binding"/>
    <property type="evidence" value="ECO:0007669"/>
    <property type="project" value="TreeGrafter"/>
</dbReference>
<dbReference type="GO" id="GO:0031982">
    <property type="term" value="C:vesicle"/>
    <property type="evidence" value="ECO:0007669"/>
    <property type="project" value="TreeGrafter"/>
</dbReference>
<feature type="compositionally biased region" description="Polar residues" evidence="2">
    <location>
        <begin position="301"/>
        <end position="316"/>
    </location>
</feature>
<feature type="region of interest" description="Disordered" evidence="2">
    <location>
        <begin position="1234"/>
        <end position="1255"/>
    </location>
</feature>
<evidence type="ECO:0000313" key="4">
    <source>
        <dbReference type="Proteomes" id="UP001153076"/>
    </source>
</evidence>
<feature type="compositionally biased region" description="Basic and acidic residues" evidence="2">
    <location>
        <begin position="1715"/>
        <end position="1735"/>
    </location>
</feature>
<feature type="region of interest" description="Disordered" evidence="2">
    <location>
        <begin position="391"/>
        <end position="447"/>
    </location>
</feature>
<feature type="compositionally biased region" description="Polar residues" evidence="2">
    <location>
        <begin position="545"/>
        <end position="562"/>
    </location>
</feature>
<feature type="region of interest" description="Disordered" evidence="2">
    <location>
        <begin position="1715"/>
        <end position="1878"/>
    </location>
</feature>
<feature type="compositionally biased region" description="Basic and acidic residues" evidence="2">
    <location>
        <begin position="1123"/>
        <end position="1133"/>
    </location>
</feature>
<feature type="compositionally biased region" description="Basic and acidic residues" evidence="2">
    <location>
        <begin position="735"/>
        <end position="766"/>
    </location>
</feature>
<reference evidence="3" key="1">
    <citation type="submission" date="2022-04" db="EMBL/GenBank/DDBJ databases">
        <title>Carnegiea gigantea Genome sequencing and assembly v2.</title>
        <authorList>
            <person name="Copetti D."/>
            <person name="Sanderson M.J."/>
            <person name="Burquez A."/>
            <person name="Wojciechowski M.F."/>
        </authorList>
    </citation>
    <scope>NUCLEOTIDE SEQUENCE</scope>
    <source>
        <strain evidence="3">SGP5-SGP5p</strain>
        <tissue evidence="3">Aerial part</tissue>
    </source>
</reference>
<dbReference type="SUPFAM" id="SSF46565">
    <property type="entry name" value="Chaperone J-domain"/>
    <property type="match status" value="1"/>
</dbReference>
<feature type="region of interest" description="Disordered" evidence="2">
    <location>
        <begin position="1104"/>
        <end position="1133"/>
    </location>
</feature>
<feature type="compositionally biased region" description="Basic and acidic residues" evidence="2">
    <location>
        <begin position="1012"/>
        <end position="1027"/>
    </location>
</feature>
<organism evidence="3 4">
    <name type="scientific">Carnegiea gigantea</name>
    <dbReference type="NCBI Taxonomy" id="171969"/>
    <lineage>
        <taxon>Eukaryota</taxon>
        <taxon>Viridiplantae</taxon>
        <taxon>Streptophyta</taxon>
        <taxon>Embryophyta</taxon>
        <taxon>Tracheophyta</taxon>
        <taxon>Spermatophyta</taxon>
        <taxon>Magnoliopsida</taxon>
        <taxon>eudicotyledons</taxon>
        <taxon>Gunneridae</taxon>
        <taxon>Pentapetalae</taxon>
        <taxon>Caryophyllales</taxon>
        <taxon>Cactineae</taxon>
        <taxon>Cactaceae</taxon>
        <taxon>Cactoideae</taxon>
        <taxon>Echinocereeae</taxon>
        <taxon>Carnegiea</taxon>
    </lineage>
</organism>
<dbReference type="OrthoDB" id="1717591at2759"/>
<name>A0A9Q1K544_9CARY</name>
<feature type="region of interest" description="Disordered" evidence="2">
    <location>
        <begin position="1326"/>
        <end position="1361"/>
    </location>
</feature>
<feature type="compositionally biased region" description="Basic and acidic residues" evidence="2">
    <location>
        <begin position="1614"/>
        <end position="1633"/>
    </location>
</feature>
<dbReference type="GO" id="GO:0005737">
    <property type="term" value="C:cytoplasm"/>
    <property type="evidence" value="ECO:0007669"/>
    <property type="project" value="TreeGrafter"/>
</dbReference>
<feature type="region of interest" description="Disordered" evidence="2">
    <location>
        <begin position="156"/>
        <end position="197"/>
    </location>
</feature>
<feature type="compositionally biased region" description="Polar residues" evidence="2">
    <location>
        <begin position="486"/>
        <end position="499"/>
    </location>
</feature>
<feature type="region of interest" description="Disordered" evidence="2">
    <location>
        <begin position="538"/>
        <end position="565"/>
    </location>
</feature>
<feature type="compositionally biased region" description="Polar residues" evidence="2">
    <location>
        <begin position="415"/>
        <end position="425"/>
    </location>
</feature>
<feature type="region of interest" description="Disordered" evidence="2">
    <location>
        <begin position="483"/>
        <end position="505"/>
    </location>
</feature>
<feature type="compositionally biased region" description="Basic and acidic residues" evidence="2">
    <location>
        <begin position="1641"/>
        <end position="1700"/>
    </location>
</feature>
<feature type="coiled-coil region" evidence="1">
    <location>
        <begin position="1168"/>
        <end position="1217"/>
    </location>
</feature>
<dbReference type="Proteomes" id="UP001153076">
    <property type="component" value="Unassembled WGS sequence"/>
</dbReference>
<dbReference type="InterPro" id="IPR036869">
    <property type="entry name" value="J_dom_sf"/>
</dbReference>
<evidence type="ECO:0000256" key="1">
    <source>
        <dbReference type="SAM" id="Coils"/>
    </source>
</evidence>
<keyword evidence="4" id="KW-1185">Reference proteome</keyword>
<dbReference type="Gene3D" id="1.10.287.110">
    <property type="entry name" value="DnaJ domain"/>
    <property type="match status" value="1"/>
</dbReference>
<feature type="region of interest" description="Disordered" evidence="2">
    <location>
        <begin position="1614"/>
        <end position="1700"/>
    </location>
</feature>
<dbReference type="PANTHER" id="PTHR23172">
    <property type="entry name" value="AUXILIN/CYCLIN G-ASSOCIATED KINASE-RELATED"/>
    <property type="match status" value="1"/>
</dbReference>
<gene>
    <name evidence="3" type="ORF">Cgig2_031962</name>
</gene>
<sequence>MIIKAGLKSCSENIRSRRVPRGFKAAKMAEVTSGFHSLSSKKSPGFSSDGFTISSSSSSSSKHIYDDVFAGPTSRKFKSSEFSSFGDDDYAEIFRSSKSRNGVWQSSSSSIPIFSLPESEHRGGNRGGVDYLGVFRGGGDDNLDLPDGGELVDQMKKKAKTSGSASIPRNKDQTKEATTSHIPRHSENGQRPTRGFSQSFDSVKHFEHRIEMTPYEPNGATHVVHVHANPRPPHEVGPSKKTQANGAPIITEDTEVRMDVYLEKEGKHSRNTSSQLGANEQKREHDAGFQMASHLSELNSTATPHETHQNTATGPSKQLKERGKVQFNVKDNAATVTPRSTSLHEVGPIQKNQTNRTPVTKDSVELDTDIGLANKRVEPSRNTCLELKKGGLSRNTNSEQGAKEWQDEYDDDSRSASCLSDSNPTAGLHDTCQEGTIAGPSKGVNNDTEVEYDIKHDPVQVEPSDLVANKQNGEHDAIFEKASDLNWPSQNGTSRDTFQVSSVTESSKEVKYDIKGAAGPDLGKKLGRHARMTSLDLGDHKQARQADSGSQQKAHSGSSHSFDASHDPFVAHIKLQPSKVVPSSSVPQFFSVENHCKISENSSCKNSEKYMCRGSGGSPPSLDEQLDVNSVAAISAATLQRAIEEAERRIRLAKEFLEREGQGNGKTRFKDTLKLKVGKENNNVNEIDEIYEYQQTNVQHRPQIESTMQTCHHFERKSILETVHVAPVSRGLKQSAKDEEPMEAKSAKVSKSIEEGDRREGGEWEASKHLNQLISGVKNRIASFMAWQSEPEQKEEPKETEASRKSQQQSQSEQELKDAEVFETKETEINQYASASACETKDRESKTGFIPKNIELDENELMPSNSVVQEKAVRKLGVVPDNQGPTRTNFLFFTFTGQRFWDHTHLEVGEERKRECTEQLGVQKRKEEINEMKDEQIQGKSEQANLERLDNICMSQDCGKSLQGSSNGESDGILEELCSVTDYDGSKLTCEEERLNEEHGVDKRLNDKCGDDTSEFVHEDNHTRSLSEEFEDNGSEFTYQENDRLNDECGGNQSEYNHGTDRTINEECREDRSEFTQQENRRPNGESGDNSREFTHKEEIRLHEEHGIHQSNSTCEENNDITTSEKGETDRSDFPCELINNARMNEEYEEESISSCHCPEAIIMTIETDDEREEYEEAENAENQLGDRELLEEPDFVGEIEKRAEAIEETNGRQENERDQGLVDDIEEVSQQMNGWEGNRRNQSQANHAEETENRLADQGGCILADDECEQTESGFLSNTEEASGMDGSNSGIEERVISDEENEKMMEIDNSSCEPEMDCEVTVFPNEESEKPMEETNPSSEPKKDMENPAATEEVSESMGEERVLASFSTENTMESHGVVHLNGADGALPCENFVLHESETDVNCWQTDIDGDILESESEEICENPIELLNESADNVDVGEAPNVSDRVEEKCSFEAVYRRRRWFENSDKVSNADRLGILEVEGDGTILEIDQEVLEESDLAGSVEIHAAKHENEASEVTTGTETGSALNLEDSRVNVEATHKRRRWFVNIGEGIPEPPSLFGGIKLTPKMDPEIVNESQPHAESEGFVAHIRTESGDTLNVAEAEVVVTEEKSKHSVEATPRRKRWFENENKLGPNQPQRRDENARRRVDMDPEYKEIGNTEKSGEEKDDMHNKTKPLNEVHIDLDAVNRRKKEKEKERIAVERAIREARERAFAEARERARRDAVERPKMEGSQRVGSGGQDKPDKDSSEATSAADKASMEAKLKIERAAVERATAEARERALQRALSEKASHRLREPAGRHQPERSSSFDPKYHSSSSYAKCSDPSNKGEKIDEADGESVQRHKARLERQKRTMERATKALEEKDKRDLQAQKEQAARNMLADALDAEVRRWSSGKEGNLRALLSTLQYNDQHSAIRFPIQGLDLLFEKRFLPEDGRFICAQAFMQLQRYFFWHTFVTAATWLNLWEEKVSDSSWETVGM</sequence>
<dbReference type="GO" id="GO:0072583">
    <property type="term" value="P:clathrin-dependent endocytosis"/>
    <property type="evidence" value="ECO:0007669"/>
    <property type="project" value="TreeGrafter"/>
</dbReference>
<evidence type="ECO:0000313" key="3">
    <source>
        <dbReference type="EMBL" id="KAJ8437441.1"/>
    </source>
</evidence>